<dbReference type="EMBL" id="DUFG01000025">
    <property type="protein sequence ID" value="HIH08745.1"/>
    <property type="molecule type" value="Genomic_DNA"/>
</dbReference>
<comment type="caution">
    <text evidence="1">The sequence shown here is derived from an EMBL/GenBank/DDBJ whole genome shotgun (WGS) entry which is preliminary data.</text>
</comment>
<reference evidence="3" key="1">
    <citation type="journal article" date="2020" name="bioRxiv">
        <title>A rank-normalized archaeal taxonomy based on genome phylogeny resolves widespread incomplete and uneven classifications.</title>
        <authorList>
            <person name="Rinke C."/>
            <person name="Chuvochina M."/>
            <person name="Mussig A.J."/>
            <person name="Chaumeil P.-A."/>
            <person name="Waite D.W."/>
            <person name="Whitman W.B."/>
            <person name="Parks D.H."/>
            <person name="Hugenholtz P."/>
        </authorList>
    </citation>
    <scope>NUCLEOTIDE SEQUENCE [LARGE SCALE GENOMIC DNA]</scope>
</reference>
<evidence type="ECO:0000313" key="2">
    <source>
        <dbReference type="EMBL" id="MBS3058970.1"/>
    </source>
</evidence>
<name>A0A7J4IWV4_9ARCH</name>
<evidence type="ECO:0000313" key="1">
    <source>
        <dbReference type="EMBL" id="HIH08745.1"/>
    </source>
</evidence>
<accession>A0A7J4IWV4</accession>
<reference evidence="2" key="3">
    <citation type="submission" date="2021-05" db="EMBL/GenBank/DDBJ databases">
        <title>Protein family content uncovers lineage relationships and bacterial pathway maintenance mechanisms in DPANN archaea.</title>
        <authorList>
            <person name="Castelle C.J."/>
            <person name="Meheust R."/>
            <person name="Jaffe A.L."/>
            <person name="Seitz K."/>
            <person name="Gong X."/>
            <person name="Baker B.J."/>
            <person name="Banfield J.F."/>
        </authorList>
    </citation>
    <scope>NUCLEOTIDE SEQUENCE</scope>
    <source>
        <strain evidence="2">RIFCSPHIGHO2_01_FULL_GW2011_AR10_43_9</strain>
    </source>
</reference>
<dbReference type="AlphaFoldDB" id="A0A7J4IWV4"/>
<dbReference type="Proteomes" id="UP000683213">
    <property type="component" value="Unassembled WGS sequence"/>
</dbReference>
<reference evidence="2" key="2">
    <citation type="submission" date="2021-03" db="EMBL/GenBank/DDBJ databases">
        <authorList>
            <person name="Jaffe A."/>
        </authorList>
    </citation>
    <scope>NUCLEOTIDE SEQUENCE</scope>
    <source>
        <strain evidence="2">RIFCSPHIGHO2_01_FULL_GW2011_AR10_43_9</strain>
    </source>
</reference>
<evidence type="ECO:0000313" key="3">
    <source>
        <dbReference type="Proteomes" id="UP000577419"/>
    </source>
</evidence>
<protein>
    <submittedName>
        <fullName evidence="1">Uncharacterized protein</fullName>
    </submittedName>
</protein>
<sequence>MKRKYPGLFRGCLDISGKGEVRGNGLFHMRTNDLRASQVITGWKTNARLYWNLGGRILRARIEPGYYTYHEDRKAHIRKLIEETFQIAKERGIKTVFFDGIELGPKQLEGLGLELIGRKKIEGETGIFAHIIHTGEHFGQRSHKAEIVLYYYKKGL</sequence>
<dbReference type="EMBL" id="JAGVWF010000011">
    <property type="protein sequence ID" value="MBS3058970.1"/>
    <property type="molecule type" value="Genomic_DNA"/>
</dbReference>
<proteinExistence type="predicted"/>
<organism evidence="1 3">
    <name type="scientific">Candidatus Iainarchaeum sp</name>
    <dbReference type="NCBI Taxonomy" id="3101447"/>
    <lineage>
        <taxon>Archaea</taxon>
        <taxon>Candidatus Iainarchaeota</taxon>
        <taxon>Candidatus Iainarchaeia</taxon>
        <taxon>Candidatus Iainarchaeales</taxon>
        <taxon>Candidatus Iainarchaeaceae</taxon>
        <taxon>Candidatus Iainarchaeum</taxon>
    </lineage>
</organism>
<gene>
    <name evidence="1" type="ORF">HA237_05260</name>
    <name evidence="2" type="ORF">J4224_00915</name>
</gene>
<dbReference type="Proteomes" id="UP000577419">
    <property type="component" value="Unassembled WGS sequence"/>
</dbReference>